<evidence type="ECO:0000313" key="2">
    <source>
        <dbReference type="EMBL" id="AHF14739.1"/>
    </source>
</evidence>
<dbReference type="InterPro" id="IPR040832">
    <property type="entry name" value="TTHB210-like_dom"/>
</dbReference>
<dbReference type="eggNOG" id="COG1917">
    <property type="taxonomic scope" value="Bacteria"/>
</dbReference>
<dbReference type="STRING" id="929713.NIASO_05150"/>
<proteinExistence type="predicted"/>
<organism evidence="2 3">
    <name type="scientific">Niabella soli DSM 19437</name>
    <dbReference type="NCBI Taxonomy" id="929713"/>
    <lineage>
        <taxon>Bacteria</taxon>
        <taxon>Pseudomonadati</taxon>
        <taxon>Bacteroidota</taxon>
        <taxon>Chitinophagia</taxon>
        <taxon>Chitinophagales</taxon>
        <taxon>Chitinophagaceae</taxon>
        <taxon>Niabella</taxon>
    </lineage>
</organism>
<dbReference type="AlphaFoldDB" id="W0EZX7"/>
<name>W0EZX7_9BACT</name>
<dbReference type="Pfam" id="PF18197">
    <property type="entry name" value="TTHB210-like"/>
    <property type="match status" value="1"/>
</dbReference>
<dbReference type="InterPro" id="IPR033786">
    <property type="entry name" value="TTHB210-like"/>
</dbReference>
<dbReference type="CDD" id="cd11669">
    <property type="entry name" value="TTHB210-like"/>
    <property type="match status" value="1"/>
</dbReference>
<sequence length="278" mass="30411">MAAGLLLSSCTKETAPLNDHNAGASAAMVAGLHPGSSAKVLGMPGGKVYTGPEVSFKKGKVTTLYQVDDAAHPLRLAISINNDAWNSLDMPAPGGSNNISPNTVILPFHPKVDARIFNHAELDWNPNGHEPVQIYGKPHFDFHFYNVSLAYVDAIPPYDLAPAKFDNWPALDYLPANYINPGGGVPQMGCHWVDTTSAEFTPQGFGQTFIYGTYDGKVTFLEPMITKAFFETHPEFKRSIPQPKKVAISGYYPTMVEIQKTTEGYLVILEDFVYREAS</sequence>
<protein>
    <recommendedName>
        <fullName evidence="1">TTHB210-like domain-containing protein</fullName>
    </recommendedName>
</protein>
<feature type="domain" description="TTHB210-like" evidence="1">
    <location>
        <begin position="68"/>
        <end position="124"/>
    </location>
</feature>
<reference evidence="2 3" key="1">
    <citation type="submission" date="2013-12" db="EMBL/GenBank/DDBJ databases">
        <authorList>
            <consortium name="DOE Joint Genome Institute"/>
            <person name="Eisen J."/>
            <person name="Huntemann M."/>
            <person name="Han J."/>
            <person name="Chen A."/>
            <person name="Kyrpides N."/>
            <person name="Mavromatis K."/>
            <person name="Markowitz V."/>
            <person name="Palaniappan K."/>
            <person name="Ivanova N."/>
            <person name="Schaumberg A."/>
            <person name="Pati A."/>
            <person name="Liolios K."/>
            <person name="Nordberg H.P."/>
            <person name="Cantor M.N."/>
            <person name="Hua S.X."/>
            <person name="Woyke T."/>
        </authorList>
    </citation>
    <scope>NUCLEOTIDE SEQUENCE [LARGE SCALE GENOMIC DNA]</scope>
    <source>
        <strain evidence="3">DSM 19437</strain>
    </source>
</reference>
<evidence type="ECO:0000313" key="3">
    <source>
        <dbReference type="Proteomes" id="UP000003586"/>
    </source>
</evidence>
<gene>
    <name evidence="2" type="ORF">NIASO_05150</name>
</gene>
<keyword evidence="3" id="KW-1185">Reference proteome</keyword>
<dbReference type="KEGG" id="nso:NIASO_05150"/>
<dbReference type="EMBL" id="CP007035">
    <property type="protein sequence ID" value="AHF14739.1"/>
    <property type="molecule type" value="Genomic_DNA"/>
</dbReference>
<accession>W0EZX7</accession>
<dbReference type="HOGENOM" id="CLU_070317_0_0_10"/>
<evidence type="ECO:0000259" key="1">
    <source>
        <dbReference type="Pfam" id="PF18197"/>
    </source>
</evidence>
<dbReference type="Proteomes" id="UP000003586">
    <property type="component" value="Chromosome"/>
</dbReference>